<dbReference type="InterPro" id="IPR002052">
    <property type="entry name" value="DNA_methylase_N6_adenine_CS"/>
</dbReference>
<feature type="region of interest" description="Disordered" evidence="5">
    <location>
        <begin position="408"/>
        <end position="429"/>
    </location>
</feature>
<organism evidence="7 8">
    <name type="scientific">Nonomuraea roseoviolacea subsp. carminata</name>
    <dbReference type="NCBI Taxonomy" id="160689"/>
    <lineage>
        <taxon>Bacteria</taxon>
        <taxon>Bacillati</taxon>
        <taxon>Actinomycetota</taxon>
        <taxon>Actinomycetes</taxon>
        <taxon>Streptosporangiales</taxon>
        <taxon>Streptosporangiaceae</taxon>
        <taxon>Nonomuraea</taxon>
    </lineage>
</organism>
<dbReference type="EC" id="2.1.1.72" evidence="7"/>
<dbReference type="InterPro" id="IPR002295">
    <property type="entry name" value="N4/N6-MTase_EcoPI_Mod-like"/>
</dbReference>
<evidence type="ECO:0000256" key="1">
    <source>
        <dbReference type="ARBA" id="ARBA00006594"/>
    </source>
</evidence>
<dbReference type="Proteomes" id="UP001320766">
    <property type="component" value="Unassembled WGS sequence"/>
</dbReference>
<dbReference type="InterPro" id="IPR029063">
    <property type="entry name" value="SAM-dependent_MTases_sf"/>
</dbReference>
<accession>A0ABT1K2B2</accession>
<dbReference type="Pfam" id="PF01555">
    <property type="entry name" value="N6_N4_Mtase"/>
    <property type="match status" value="1"/>
</dbReference>
<protein>
    <submittedName>
        <fullName evidence="7">Adenine-specific DNA-methyltransferase</fullName>
        <ecNumber evidence="7">2.1.1.72</ecNumber>
    </submittedName>
</protein>
<comment type="caution">
    <text evidence="7">The sequence shown here is derived from an EMBL/GenBank/DDBJ whole genome shotgun (WGS) entry which is preliminary data.</text>
</comment>
<keyword evidence="3 7" id="KW-0808">Transferase</keyword>
<proteinExistence type="inferred from homology"/>
<reference evidence="7 8" key="1">
    <citation type="submission" date="2022-06" db="EMBL/GenBank/DDBJ databases">
        <title>Sequencing the genomes of 1000 actinobacteria strains.</title>
        <authorList>
            <person name="Klenk H.-P."/>
        </authorList>
    </citation>
    <scope>NUCLEOTIDE SEQUENCE [LARGE SCALE GENOMIC DNA]</scope>
    <source>
        <strain evidence="7 8">DSM 44170</strain>
    </source>
</reference>
<evidence type="ECO:0000256" key="5">
    <source>
        <dbReference type="SAM" id="MobiDB-lite"/>
    </source>
</evidence>
<dbReference type="EMBL" id="JAMZEC010000001">
    <property type="protein sequence ID" value="MCP2348135.1"/>
    <property type="molecule type" value="Genomic_DNA"/>
</dbReference>
<dbReference type="InterPro" id="IPR002941">
    <property type="entry name" value="DNA_methylase_N4/N6"/>
</dbReference>
<keyword evidence="4" id="KW-0949">S-adenosyl-L-methionine</keyword>
<gene>
    <name evidence="7" type="ORF">HD595_004257</name>
</gene>
<feature type="compositionally biased region" description="Acidic residues" evidence="5">
    <location>
        <begin position="411"/>
        <end position="420"/>
    </location>
</feature>
<dbReference type="GO" id="GO:0009007">
    <property type="term" value="F:site-specific DNA-methyltransferase (adenine-specific) activity"/>
    <property type="evidence" value="ECO:0007669"/>
    <property type="project" value="UniProtKB-EC"/>
</dbReference>
<evidence type="ECO:0000256" key="4">
    <source>
        <dbReference type="ARBA" id="ARBA00022691"/>
    </source>
</evidence>
<dbReference type="Gene3D" id="3.40.50.150">
    <property type="entry name" value="Vaccinia Virus protein VP39"/>
    <property type="match status" value="1"/>
</dbReference>
<sequence>MTDLIRQAKRVDPQLGADLEAEVQTLSRRRPFGINFERHQPEAVELPKRSVRKGDKVRILPARGETKQGDVRLWRVRSVETVDGAKVGHLDLIGAKEPENRTVSADDLVVVAEFRDPIYPGLRSTGALHLSDGQPWHAVINGENFHALEMLLYTHQERIDCIYIDPPYNTGQDEWIYNDRHVDGEDLYRHSKWLAFMERRLILARELLKDTGIIIVAIGDDQHHRLRMLMDQVFHEQNFISDVVWQGGRKNDSRYISNGADYMLIYAKDESTLRRNGVRWREPRPGTAEIASAAARVWEESGHDQEKATVLMKEWIRSLPKNHPAKENNRFYEFEPDGRVFRKRDISWPGGGGPRYDVLHPVTGLPVLVPARGWVYSKPERMQEDIDAGLIMWGADHTEYINRKTYLGSDASDDSEDSGDNDPGIGMVPTSVFEQKRTSASKRMKSLFGDSRFPFPKDHTVLARWIGLVSPKDGVILDFFGGSGTTMEAVIRLNAQDSGSRQCILVTNNEVGAKETRAMRKAGLRRGDVEWEAKGVFEYVTKPRISTVVTGVKPDGSAYGDKVDANVEFFEMTYESVWRITQNREFKAIAPLLWLRAGAKGRRIDAVPQGWDVADTYGVLQDLDKSAVFLQAMADTPSTHLAFIVTDDDRRFQMICAELPDRVEPVRLYESYLKNFEINAGAQL</sequence>
<dbReference type="RefSeq" id="WP_253771615.1">
    <property type="nucleotide sequence ID" value="NZ_BAAAVE010000006.1"/>
</dbReference>
<evidence type="ECO:0000256" key="2">
    <source>
        <dbReference type="ARBA" id="ARBA00022603"/>
    </source>
</evidence>
<keyword evidence="8" id="KW-1185">Reference proteome</keyword>
<dbReference type="SUPFAM" id="SSF53335">
    <property type="entry name" value="S-adenosyl-L-methionine-dependent methyltransferases"/>
    <property type="match status" value="1"/>
</dbReference>
<feature type="domain" description="DNA methylase N-4/N-6" evidence="6">
    <location>
        <begin position="159"/>
        <end position="496"/>
    </location>
</feature>
<evidence type="ECO:0000313" key="7">
    <source>
        <dbReference type="EMBL" id="MCP2348135.1"/>
    </source>
</evidence>
<dbReference type="PRINTS" id="PR00506">
    <property type="entry name" value="D21N6MTFRASE"/>
</dbReference>
<evidence type="ECO:0000256" key="3">
    <source>
        <dbReference type="ARBA" id="ARBA00022679"/>
    </source>
</evidence>
<dbReference type="GO" id="GO:0032259">
    <property type="term" value="P:methylation"/>
    <property type="evidence" value="ECO:0007669"/>
    <property type="project" value="UniProtKB-KW"/>
</dbReference>
<evidence type="ECO:0000313" key="8">
    <source>
        <dbReference type="Proteomes" id="UP001320766"/>
    </source>
</evidence>
<keyword evidence="2 7" id="KW-0489">Methyltransferase</keyword>
<dbReference type="PROSITE" id="PS00092">
    <property type="entry name" value="N6_MTASE"/>
    <property type="match status" value="1"/>
</dbReference>
<evidence type="ECO:0000259" key="6">
    <source>
        <dbReference type="Pfam" id="PF01555"/>
    </source>
</evidence>
<comment type="similarity">
    <text evidence="1">Belongs to the N(4)/N(6)-methyltransferase family.</text>
</comment>
<name>A0ABT1K2B2_9ACTN</name>